<feature type="transmembrane region" description="Helical" evidence="1">
    <location>
        <begin position="105"/>
        <end position="127"/>
    </location>
</feature>
<dbReference type="AlphaFoldDB" id="A0A1H6A6X4"/>
<dbReference type="Proteomes" id="UP000236752">
    <property type="component" value="Unassembled WGS sequence"/>
</dbReference>
<evidence type="ECO:0000313" key="2">
    <source>
        <dbReference type="EMBL" id="SEG44478.1"/>
    </source>
</evidence>
<gene>
    <name evidence="2" type="ORF">SAMN04488045_2887</name>
</gene>
<dbReference type="OrthoDB" id="2955631at2"/>
<proteinExistence type="predicted"/>
<organism evidence="2 3">
    <name type="scientific">Thalassococcus halodurans</name>
    <dbReference type="NCBI Taxonomy" id="373675"/>
    <lineage>
        <taxon>Bacteria</taxon>
        <taxon>Pseudomonadati</taxon>
        <taxon>Pseudomonadota</taxon>
        <taxon>Alphaproteobacteria</taxon>
        <taxon>Rhodobacterales</taxon>
        <taxon>Roseobacteraceae</taxon>
        <taxon>Thalassococcus</taxon>
    </lineage>
</organism>
<feature type="transmembrane region" description="Helical" evidence="1">
    <location>
        <begin position="21"/>
        <end position="38"/>
    </location>
</feature>
<protein>
    <submittedName>
        <fullName evidence="2">Uncharacterized membrane protein</fullName>
    </submittedName>
</protein>
<evidence type="ECO:0000256" key="1">
    <source>
        <dbReference type="SAM" id="Phobius"/>
    </source>
</evidence>
<dbReference type="EMBL" id="FNUZ01000004">
    <property type="protein sequence ID" value="SEG44478.1"/>
    <property type="molecule type" value="Genomic_DNA"/>
</dbReference>
<name>A0A1H6A6X4_9RHOB</name>
<dbReference type="InterPro" id="IPR018723">
    <property type="entry name" value="DUF2254_membrane"/>
</dbReference>
<evidence type="ECO:0000313" key="3">
    <source>
        <dbReference type="Proteomes" id="UP000236752"/>
    </source>
</evidence>
<dbReference type="Pfam" id="PF10011">
    <property type="entry name" value="DUF2254"/>
    <property type="match status" value="1"/>
</dbReference>
<keyword evidence="3" id="KW-1185">Reference proteome</keyword>
<accession>A0A1H6A6X4</accession>
<feature type="transmembrane region" description="Helical" evidence="1">
    <location>
        <begin position="58"/>
        <end position="84"/>
    </location>
</feature>
<sequence length="423" mass="46479">MITSKFLWLVLQQLRKIWVRVVSFAALAILTVVMARFLSGFIPSKWTDQVGAQAVDQVLSILASSMLAVTTFSLSIAVSAFAAAASSATPRATALLQEDTTTQNVLATFLGAFLFSLLGIIALKAGYYDEPGLLVLFIATGAVLVFVVAALLRWISHLMTFGRIEDTLNRVERAASRSVKNRMERPWMGGQPRVAPPRHDGVQINAHEIGYVQYVDMKALSECAIELEAQIQLLVLPGSFAHDTRPILSIEGATPNEEQIKTLRNAISIGQQRSFDQDPRFGLIVLAEIASRALSPAVNDPGTAIDVIGRLVRVMSDWRSDAESEVIYPRVVVPSIKVSDLVEDGFRPIARDGAAMVEVQMRLQKGLTALKDLHPEGFSDPALEMSRYALERIDMVDLNDDERSVIRAVACYKETSETEQPRV</sequence>
<keyword evidence="1" id="KW-0812">Transmembrane</keyword>
<keyword evidence="1" id="KW-0472">Membrane</keyword>
<dbReference type="RefSeq" id="WP_160006895.1">
    <property type="nucleotide sequence ID" value="NZ_FNUZ01000004.1"/>
</dbReference>
<feature type="transmembrane region" description="Helical" evidence="1">
    <location>
        <begin position="133"/>
        <end position="155"/>
    </location>
</feature>
<keyword evidence="1" id="KW-1133">Transmembrane helix</keyword>
<reference evidence="2 3" key="1">
    <citation type="submission" date="2016-10" db="EMBL/GenBank/DDBJ databases">
        <authorList>
            <person name="de Groot N.N."/>
        </authorList>
    </citation>
    <scope>NUCLEOTIDE SEQUENCE [LARGE SCALE GENOMIC DNA]</scope>
    <source>
        <strain evidence="2 3">DSM 26915</strain>
    </source>
</reference>